<evidence type="ECO:0000313" key="2">
    <source>
        <dbReference type="EMBL" id="PNY26384.1"/>
    </source>
</evidence>
<dbReference type="PANTHER" id="PTHR12905:SF0">
    <property type="entry name" value="CALCINEURIN-LIKE PHOSPHOESTERASE DOMAIN-CONTAINING PROTEIN"/>
    <property type="match status" value="1"/>
</dbReference>
<dbReference type="OrthoDB" id="630188at2759"/>
<accession>A0A2K3QFR1</accession>
<dbReference type="Proteomes" id="UP000236621">
    <property type="component" value="Unassembled WGS sequence"/>
</dbReference>
<sequence>MATLQPVGLIKTRLLILSDTHGQQLHLPDCNVDVVIHCGDLTEHSKIDEYLTTIRLLGAIDAPLKLVIAGNHDFTLDSPIFKQKLEEAERIAGESLDTNLVKQEFGDYGESRALLTSQDAKGKGITFLDEGTHTFSLDNGAKLKVYASPYTPSSDASDWAFQYRDYHKFEIEAGTDIVITHGPPHGIMDLTRGKKRIGCPGLFEAVAKAQPRVHCFGHVHDGWGARVAARRPQISEHPSHFSDIDNGKSVLIENLAKLNSTVFDSPQDEERRRKEMDCYRQQRCRGTSHCHHDDNPVGRGKTLFVNAAVMADGGLNQLPWAADIDLPSSAAEGT</sequence>
<organism evidence="2 3">
    <name type="scientific">Tolypocladium capitatum</name>
    <dbReference type="NCBI Taxonomy" id="45235"/>
    <lineage>
        <taxon>Eukaryota</taxon>
        <taxon>Fungi</taxon>
        <taxon>Dikarya</taxon>
        <taxon>Ascomycota</taxon>
        <taxon>Pezizomycotina</taxon>
        <taxon>Sordariomycetes</taxon>
        <taxon>Hypocreomycetidae</taxon>
        <taxon>Hypocreales</taxon>
        <taxon>Ophiocordycipitaceae</taxon>
        <taxon>Tolypocladium</taxon>
    </lineage>
</organism>
<evidence type="ECO:0000313" key="3">
    <source>
        <dbReference type="Proteomes" id="UP000236621"/>
    </source>
</evidence>
<reference evidence="2 3" key="1">
    <citation type="submission" date="2017-08" db="EMBL/GenBank/DDBJ databases">
        <title>Harnessing the power of phylogenomics to disentangle the directionality and signatures of interkingdom host jumping in the parasitic fungal genus Tolypocladium.</title>
        <authorList>
            <person name="Quandt C.A."/>
            <person name="Patterson W."/>
            <person name="Spatafora J.W."/>
        </authorList>
    </citation>
    <scope>NUCLEOTIDE SEQUENCE [LARGE SCALE GENOMIC DNA]</scope>
    <source>
        <strain evidence="2 3">CBS 113982</strain>
    </source>
</reference>
<proteinExistence type="predicted"/>
<dbReference type="GO" id="GO:0016787">
    <property type="term" value="F:hydrolase activity"/>
    <property type="evidence" value="ECO:0007669"/>
    <property type="project" value="InterPro"/>
</dbReference>
<dbReference type="EMBL" id="NRSZ01000559">
    <property type="protein sequence ID" value="PNY26384.1"/>
    <property type="molecule type" value="Genomic_DNA"/>
</dbReference>
<keyword evidence="3" id="KW-1185">Reference proteome</keyword>
<dbReference type="SUPFAM" id="SSF56300">
    <property type="entry name" value="Metallo-dependent phosphatases"/>
    <property type="match status" value="1"/>
</dbReference>
<comment type="caution">
    <text evidence="2">The sequence shown here is derived from an EMBL/GenBank/DDBJ whole genome shotgun (WGS) entry which is preliminary data.</text>
</comment>
<feature type="domain" description="Calcineurin-like phosphoesterase" evidence="1">
    <location>
        <begin position="13"/>
        <end position="221"/>
    </location>
</feature>
<dbReference type="CDD" id="cd07379">
    <property type="entry name" value="MPP_239FB"/>
    <property type="match status" value="1"/>
</dbReference>
<evidence type="ECO:0000259" key="1">
    <source>
        <dbReference type="Pfam" id="PF00149"/>
    </source>
</evidence>
<dbReference type="InterPro" id="IPR051693">
    <property type="entry name" value="UPF0046_metallophosphoest"/>
</dbReference>
<name>A0A2K3QFR1_9HYPO</name>
<dbReference type="Gene3D" id="3.60.21.10">
    <property type="match status" value="1"/>
</dbReference>
<dbReference type="PANTHER" id="PTHR12905">
    <property type="entry name" value="METALLOPHOSPHOESTERASE"/>
    <property type="match status" value="1"/>
</dbReference>
<dbReference type="InterPro" id="IPR029052">
    <property type="entry name" value="Metallo-depent_PP-like"/>
</dbReference>
<protein>
    <recommendedName>
        <fullName evidence="1">Calcineurin-like phosphoesterase domain-containing protein</fullName>
    </recommendedName>
</protein>
<gene>
    <name evidence="2" type="ORF">TCAP_03685</name>
</gene>
<dbReference type="AlphaFoldDB" id="A0A2K3QFR1"/>
<dbReference type="InterPro" id="IPR004843">
    <property type="entry name" value="Calcineurin-like_PHP"/>
</dbReference>
<dbReference type="Pfam" id="PF00149">
    <property type="entry name" value="Metallophos"/>
    <property type="match status" value="1"/>
</dbReference>